<organism evidence="2 3">
    <name type="scientific">Oryza sativa subsp. indica</name>
    <name type="common">Rice</name>
    <dbReference type="NCBI Taxonomy" id="39946"/>
    <lineage>
        <taxon>Eukaryota</taxon>
        <taxon>Viridiplantae</taxon>
        <taxon>Streptophyta</taxon>
        <taxon>Embryophyta</taxon>
        <taxon>Tracheophyta</taxon>
        <taxon>Spermatophyta</taxon>
        <taxon>Magnoliopsida</taxon>
        <taxon>Liliopsida</taxon>
        <taxon>Poales</taxon>
        <taxon>Poaceae</taxon>
        <taxon>BOP clade</taxon>
        <taxon>Oryzoideae</taxon>
        <taxon>Oryzeae</taxon>
        <taxon>Oryzinae</taxon>
        <taxon>Oryza</taxon>
        <taxon>Oryza sativa</taxon>
    </lineage>
</organism>
<evidence type="ECO:0000256" key="1">
    <source>
        <dbReference type="SAM" id="MobiDB-lite"/>
    </source>
</evidence>
<dbReference type="HOGENOM" id="CLU_1380118_0_0_1"/>
<gene>
    <name evidence="2" type="ORF">OsI_12710</name>
</gene>
<feature type="region of interest" description="Disordered" evidence="1">
    <location>
        <begin position="73"/>
        <end position="93"/>
    </location>
</feature>
<proteinExistence type="predicted"/>
<reference evidence="2 3" key="1">
    <citation type="journal article" date="2005" name="PLoS Biol.">
        <title>The genomes of Oryza sativa: a history of duplications.</title>
        <authorList>
            <person name="Yu J."/>
            <person name="Wang J."/>
            <person name="Lin W."/>
            <person name="Li S."/>
            <person name="Li H."/>
            <person name="Zhou J."/>
            <person name="Ni P."/>
            <person name="Dong W."/>
            <person name="Hu S."/>
            <person name="Zeng C."/>
            <person name="Zhang J."/>
            <person name="Zhang Y."/>
            <person name="Li R."/>
            <person name="Xu Z."/>
            <person name="Li S."/>
            <person name="Li X."/>
            <person name="Zheng H."/>
            <person name="Cong L."/>
            <person name="Lin L."/>
            <person name="Yin J."/>
            <person name="Geng J."/>
            <person name="Li G."/>
            <person name="Shi J."/>
            <person name="Liu J."/>
            <person name="Lv H."/>
            <person name="Li J."/>
            <person name="Wang J."/>
            <person name="Deng Y."/>
            <person name="Ran L."/>
            <person name="Shi X."/>
            <person name="Wang X."/>
            <person name="Wu Q."/>
            <person name="Li C."/>
            <person name="Ren X."/>
            <person name="Wang J."/>
            <person name="Wang X."/>
            <person name="Li D."/>
            <person name="Liu D."/>
            <person name="Zhang X."/>
            <person name="Ji Z."/>
            <person name="Zhao W."/>
            <person name="Sun Y."/>
            <person name="Zhang Z."/>
            <person name="Bao J."/>
            <person name="Han Y."/>
            <person name="Dong L."/>
            <person name="Ji J."/>
            <person name="Chen P."/>
            <person name="Wu S."/>
            <person name="Liu J."/>
            <person name="Xiao Y."/>
            <person name="Bu D."/>
            <person name="Tan J."/>
            <person name="Yang L."/>
            <person name="Ye C."/>
            <person name="Zhang J."/>
            <person name="Xu J."/>
            <person name="Zhou Y."/>
            <person name="Yu Y."/>
            <person name="Zhang B."/>
            <person name="Zhuang S."/>
            <person name="Wei H."/>
            <person name="Liu B."/>
            <person name="Lei M."/>
            <person name="Yu H."/>
            <person name="Li Y."/>
            <person name="Xu H."/>
            <person name="Wei S."/>
            <person name="He X."/>
            <person name="Fang L."/>
            <person name="Zhang Z."/>
            <person name="Zhang Y."/>
            <person name="Huang X."/>
            <person name="Su Z."/>
            <person name="Tong W."/>
            <person name="Li J."/>
            <person name="Tong Z."/>
            <person name="Li S."/>
            <person name="Ye J."/>
            <person name="Wang L."/>
            <person name="Fang L."/>
            <person name="Lei T."/>
            <person name="Chen C."/>
            <person name="Chen H."/>
            <person name="Xu Z."/>
            <person name="Li H."/>
            <person name="Huang H."/>
            <person name="Zhang F."/>
            <person name="Xu H."/>
            <person name="Li N."/>
            <person name="Zhao C."/>
            <person name="Li S."/>
            <person name="Dong L."/>
            <person name="Huang Y."/>
            <person name="Li L."/>
            <person name="Xi Y."/>
            <person name="Qi Q."/>
            <person name="Li W."/>
            <person name="Zhang B."/>
            <person name="Hu W."/>
            <person name="Zhang Y."/>
            <person name="Tian X."/>
            <person name="Jiao Y."/>
            <person name="Liang X."/>
            <person name="Jin J."/>
            <person name="Gao L."/>
            <person name="Zheng W."/>
            <person name="Hao B."/>
            <person name="Liu S."/>
            <person name="Wang W."/>
            <person name="Yuan L."/>
            <person name="Cao M."/>
            <person name="McDermott J."/>
            <person name="Samudrala R."/>
            <person name="Wang J."/>
            <person name="Wong G.K."/>
            <person name="Yang H."/>
        </authorList>
    </citation>
    <scope>NUCLEOTIDE SEQUENCE [LARGE SCALE GENOMIC DNA]</scope>
    <source>
        <strain evidence="3">cv. 93-11</strain>
    </source>
</reference>
<dbReference type="Proteomes" id="UP000007015">
    <property type="component" value="Chromosome 3"/>
</dbReference>
<keyword evidence="3" id="KW-1185">Reference proteome</keyword>
<sequence length="198" mass="21557">MPEQKVLIRAGYSSSWLVTPPPAGGKREQKITDGYSSHRRRVVVEKKQNYSGPFRAGVVGRKSIMAVKNFPISGGRQQQASSRKNRTPTLTPGEFSMCSDDEIDRGSNVAVVNFPVRQAPYVVPYYCAICHKGYDADVVLLLLLQACAHVYHAAPAAAPSVAPPSCPAAPPLSESSFRSNAAYHNYPAGLRNLRNSNR</sequence>
<protein>
    <submittedName>
        <fullName evidence="2">Uncharacterized protein</fullName>
    </submittedName>
</protein>
<accession>A2XJU1</accession>
<name>A2XJU1_ORYSI</name>
<evidence type="ECO:0000313" key="3">
    <source>
        <dbReference type="Proteomes" id="UP000007015"/>
    </source>
</evidence>
<dbReference type="EMBL" id="CM000128">
    <property type="protein sequence ID" value="EAY91101.1"/>
    <property type="molecule type" value="Genomic_DNA"/>
</dbReference>
<feature type="compositionally biased region" description="Polar residues" evidence="1">
    <location>
        <begin position="75"/>
        <end position="90"/>
    </location>
</feature>
<dbReference type="AlphaFoldDB" id="A2XJU1"/>
<evidence type="ECO:0000313" key="2">
    <source>
        <dbReference type="EMBL" id="EAY91101.1"/>
    </source>
</evidence>
<dbReference type="Gramene" id="BGIOSGA013176-TA">
    <property type="protein sequence ID" value="BGIOSGA013176-PA"/>
    <property type="gene ID" value="BGIOSGA013176"/>
</dbReference>